<feature type="region of interest" description="Disordered" evidence="6">
    <location>
        <begin position="545"/>
        <end position="589"/>
    </location>
</feature>
<dbReference type="Gene3D" id="3.60.40.10">
    <property type="entry name" value="PPM-type phosphatase domain"/>
    <property type="match status" value="2"/>
</dbReference>
<accession>A0A837A943</accession>
<feature type="compositionally biased region" description="Basic and acidic residues" evidence="6">
    <location>
        <begin position="207"/>
        <end position="216"/>
    </location>
</feature>
<feature type="region of interest" description="Disordered" evidence="6">
    <location>
        <begin position="1"/>
        <end position="21"/>
    </location>
</feature>
<feature type="region of interest" description="Disordered" evidence="6">
    <location>
        <begin position="645"/>
        <end position="666"/>
    </location>
</feature>
<dbReference type="GO" id="GO:0004722">
    <property type="term" value="F:protein serine/threonine phosphatase activity"/>
    <property type="evidence" value="ECO:0007669"/>
    <property type="project" value="UniProtKB-EC"/>
</dbReference>
<dbReference type="RefSeq" id="XP_067759537.1">
    <property type="nucleotide sequence ID" value="XM_067903099.1"/>
</dbReference>
<dbReference type="InterPro" id="IPR015655">
    <property type="entry name" value="PP2C"/>
</dbReference>
<evidence type="ECO:0000256" key="3">
    <source>
        <dbReference type="ARBA" id="ARBA00006702"/>
    </source>
</evidence>
<dbReference type="Pfam" id="PF00481">
    <property type="entry name" value="PP2C"/>
    <property type="match status" value="1"/>
</dbReference>
<comment type="caution">
    <text evidence="8">The sequence shown here is derived from an EMBL/GenBank/DDBJ whole genome shotgun (WGS) entry which is preliminary data.</text>
</comment>
<evidence type="ECO:0000313" key="9">
    <source>
        <dbReference type="Proteomes" id="UP000674318"/>
    </source>
</evidence>
<dbReference type="KEGG" id="phet:94293176"/>
<evidence type="ECO:0000313" key="8">
    <source>
        <dbReference type="EMBL" id="KAG5511216.1"/>
    </source>
</evidence>
<feature type="compositionally biased region" description="Low complexity" evidence="6">
    <location>
        <begin position="554"/>
        <end position="579"/>
    </location>
</feature>
<comment type="cofactor">
    <cofactor evidence="1">
        <name>Mn(2+)</name>
        <dbReference type="ChEBI" id="CHEBI:29035"/>
    </cofactor>
</comment>
<protein>
    <recommendedName>
        <fullName evidence="4">protein-serine/threonine phosphatase</fullName>
        <ecNumber evidence="4">3.1.3.16</ecNumber>
    </recommendedName>
</protein>
<comment type="cofactor">
    <cofactor evidence="2">
        <name>Mg(2+)</name>
        <dbReference type="ChEBI" id="CHEBI:18420"/>
    </cofactor>
</comment>
<dbReference type="PANTHER" id="PTHR13832:SF565">
    <property type="entry name" value="AT28366P-RELATED"/>
    <property type="match status" value="1"/>
</dbReference>
<reference evidence="8 9" key="1">
    <citation type="submission" date="2021-02" db="EMBL/GenBank/DDBJ databases">
        <title>Porcisia hertigi Genome sequencing and assembly.</title>
        <authorList>
            <person name="Almutairi H."/>
            <person name="Gatherer D."/>
        </authorList>
    </citation>
    <scope>NUCLEOTIDE SEQUENCE [LARGE SCALE GENOMIC DNA]</scope>
    <source>
        <strain evidence="8 9">C119</strain>
    </source>
</reference>
<evidence type="ECO:0000256" key="2">
    <source>
        <dbReference type="ARBA" id="ARBA00001946"/>
    </source>
</evidence>
<dbReference type="SMART" id="SM00332">
    <property type="entry name" value="PP2Cc"/>
    <property type="match status" value="1"/>
</dbReference>
<evidence type="ECO:0000256" key="6">
    <source>
        <dbReference type="SAM" id="MobiDB-lite"/>
    </source>
</evidence>
<organism evidence="8 9">
    <name type="scientific">Porcisia hertigi</name>
    <dbReference type="NCBI Taxonomy" id="2761500"/>
    <lineage>
        <taxon>Eukaryota</taxon>
        <taxon>Discoba</taxon>
        <taxon>Euglenozoa</taxon>
        <taxon>Kinetoplastea</taxon>
        <taxon>Metakinetoplastina</taxon>
        <taxon>Trypanosomatida</taxon>
        <taxon>Trypanosomatidae</taxon>
        <taxon>Leishmaniinae</taxon>
        <taxon>Porcisia</taxon>
    </lineage>
</organism>
<feature type="region of interest" description="Disordered" evidence="6">
    <location>
        <begin position="91"/>
        <end position="137"/>
    </location>
</feature>
<name>A0A837A943_9TRYP</name>
<dbReference type="SUPFAM" id="SSF81606">
    <property type="entry name" value="PP2C-like"/>
    <property type="match status" value="2"/>
</dbReference>
<keyword evidence="9" id="KW-1185">Reference proteome</keyword>
<dbReference type="GeneID" id="94293176"/>
<dbReference type="Proteomes" id="UP000674318">
    <property type="component" value="Chromosome 6"/>
</dbReference>
<gene>
    <name evidence="8" type="ORF">JKF63_07158</name>
</gene>
<dbReference type="PROSITE" id="PS51746">
    <property type="entry name" value="PPM_2"/>
    <property type="match status" value="1"/>
</dbReference>
<feature type="region of interest" description="Disordered" evidence="6">
    <location>
        <begin position="437"/>
        <end position="456"/>
    </location>
</feature>
<feature type="domain" description="PPM-type phosphatase" evidence="7">
    <location>
        <begin position="126"/>
        <end position="787"/>
    </location>
</feature>
<evidence type="ECO:0000256" key="4">
    <source>
        <dbReference type="ARBA" id="ARBA00013081"/>
    </source>
</evidence>
<dbReference type="OrthoDB" id="10264738at2759"/>
<proteinExistence type="inferred from homology"/>
<evidence type="ECO:0000256" key="1">
    <source>
        <dbReference type="ARBA" id="ARBA00001936"/>
    </source>
</evidence>
<feature type="region of interest" description="Disordered" evidence="6">
    <location>
        <begin position="188"/>
        <end position="216"/>
    </location>
</feature>
<dbReference type="EC" id="3.1.3.16" evidence="4"/>
<dbReference type="InterPro" id="IPR001932">
    <property type="entry name" value="PPM-type_phosphatase-like_dom"/>
</dbReference>
<dbReference type="AlphaFoldDB" id="A0A837A943"/>
<evidence type="ECO:0000259" key="7">
    <source>
        <dbReference type="PROSITE" id="PS51746"/>
    </source>
</evidence>
<keyword evidence="5" id="KW-0464">Manganese</keyword>
<dbReference type="EMBL" id="JAFJZO010000006">
    <property type="protein sequence ID" value="KAG5511216.1"/>
    <property type="molecule type" value="Genomic_DNA"/>
</dbReference>
<dbReference type="PANTHER" id="PTHR13832">
    <property type="entry name" value="PROTEIN PHOSPHATASE 2C"/>
    <property type="match status" value="1"/>
</dbReference>
<comment type="similarity">
    <text evidence="3">Belongs to the PP2C family.</text>
</comment>
<sequence>MSAHEAPAEGGVPSDMLPASDSLTNAVTTTTTAATEGVPPSMPTPLPAVVPPTMQFHCAFSSLRGCRRTQEDSAMIVNDLRVRLRRRAAAEPITANAPTPVTEAPGGVGAPSDTEAAGEGTEQADATQSTTRQKEAGPHHIVDAHADVVFQCVGVFDGHCGDGVASFASKFFQEHFEHALQDLQEQVEPDQQEGGGAMRVTRSSTSFREEPVKRPHRDHHEISLADAVHFQRAVSASLVQALMHLDLTCYNLLHNSTRGRPAQCRDAGSTASVAVFFKAPLATALRHSDVSGGISRSSNGTPLLATSDTVERFNGGGLATTCTPAASDGESRRRTGCDEVVPLSPIPTTCVEDTYRLCLANLGDSRAIIGRLDTGILLLSTTDHRISACPTERARIQAAGGVVEFDRIGGSLDVTRGLGDYRYKVAPAQWWASAATSSSTDAPEGFSSMPTGVEGRRTASTTSAMSSSKFEVVEGLVPPASTLRCGDAPAAGDSMMGTLRWQSGSNTPLRSPMSEDADGCEAAIVNLQRGARHVRGAVGEARTVSVTSSCGSHPPGAAEGAANAPVRPQQQQLPQSPLSPLSPPLPSSAEVLTSNAVSNIADVYEWEVHRGEVLIIASDGVWDRMNSEDVLAFVCSALAAARRQPKAPSTGVMSGEEASGDPSNVAGGEGRGLSVFDGVDAQVSSAADVTPLSFGGALACGPLRHPSPCCERRATSSHCSRGAAFCTPGGNEDVGCNEVHSAVASLPGPTGSGLNFSIVQAAARRLTEYVLHNLSGTDNTSAVVVVFH</sequence>
<dbReference type="InterPro" id="IPR036457">
    <property type="entry name" value="PPM-type-like_dom_sf"/>
</dbReference>
<evidence type="ECO:0000256" key="5">
    <source>
        <dbReference type="ARBA" id="ARBA00023211"/>
    </source>
</evidence>